<sequence length="116" mass="13242">MSGIENEDEARQGKATVEKLQEDGGELADRPTNEDADLSEEFSLPQPAPQAPLTTPSQTITLHWLLTSDEVLTLKRKASEEKDAKEQEKKRRKEETEKKKLAEQKQRNSLNFVFNF</sequence>
<accession>A0AAV4I608</accession>
<organism evidence="2 3">
    <name type="scientific">Elysia marginata</name>
    <dbReference type="NCBI Taxonomy" id="1093978"/>
    <lineage>
        <taxon>Eukaryota</taxon>
        <taxon>Metazoa</taxon>
        <taxon>Spiralia</taxon>
        <taxon>Lophotrochozoa</taxon>
        <taxon>Mollusca</taxon>
        <taxon>Gastropoda</taxon>
        <taxon>Heterobranchia</taxon>
        <taxon>Euthyneura</taxon>
        <taxon>Panpulmonata</taxon>
        <taxon>Sacoglossa</taxon>
        <taxon>Placobranchoidea</taxon>
        <taxon>Plakobranchidae</taxon>
        <taxon>Elysia</taxon>
    </lineage>
</organism>
<feature type="region of interest" description="Disordered" evidence="1">
    <location>
        <begin position="1"/>
        <end position="57"/>
    </location>
</feature>
<dbReference type="AlphaFoldDB" id="A0AAV4I608"/>
<evidence type="ECO:0000313" key="2">
    <source>
        <dbReference type="EMBL" id="GFS05779.1"/>
    </source>
</evidence>
<evidence type="ECO:0000313" key="3">
    <source>
        <dbReference type="Proteomes" id="UP000762676"/>
    </source>
</evidence>
<feature type="region of interest" description="Disordered" evidence="1">
    <location>
        <begin position="75"/>
        <end position="107"/>
    </location>
</feature>
<keyword evidence="3" id="KW-1185">Reference proteome</keyword>
<gene>
    <name evidence="2" type="ORF">ElyMa_004690400</name>
</gene>
<comment type="caution">
    <text evidence="2">The sequence shown here is derived from an EMBL/GenBank/DDBJ whole genome shotgun (WGS) entry which is preliminary data.</text>
</comment>
<name>A0AAV4I608_9GAST</name>
<dbReference type="EMBL" id="BMAT01009404">
    <property type="protein sequence ID" value="GFS05779.1"/>
    <property type="molecule type" value="Genomic_DNA"/>
</dbReference>
<feature type="compositionally biased region" description="Basic and acidic residues" evidence="1">
    <location>
        <begin position="9"/>
        <end position="33"/>
    </location>
</feature>
<protein>
    <submittedName>
        <fullName evidence="2">Uncharacterized protein</fullName>
    </submittedName>
</protein>
<evidence type="ECO:0000256" key="1">
    <source>
        <dbReference type="SAM" id="MobiDB-lite"/>
    </source>
</evidence>
<feature type="compositionally biased region" description="Basic and acidic residues" evidence="1">
    <location>
        <begin position="77"/>
        <end position="106"/>
    </location>
</feature>
<dbReference type="Proteomes" id="UP000762676">
    <property type="component" value="Unassembled WGS sequence"/>
</dbReference>
<proteinExistence type="predicted"/>
<reference evidence="2 3" key="1">
    <citation type="journal article" date="2021" name="Elife">
        <title>Chloroplast acquisition without the gene transfer in kleptoplastic sea slugs, Plakobranchus ocellatus.</title>
        <authorList>
            <person name="Maeda T."/>
            <person name="Takahashi S."/>
            <person name="Yoshida T."/>
            <person name="Shimamura S."/>
            <person name="Takaki Y."/>
            <person name="Nagai Y."/>
            <person name="Toyoda A."/>
            <person name="Suzuki Y."/>
            <person name="Arimoto A."/>
            <person name="Ishii H."/>
            <person name="Satoh N."/>
            <person name="Nishiyama T."/>
            <person name="Hasebe M."/>
            <person name="Maruyama T."/>
            <person name="Minagawa J."/>
            <person name="Obokata J."/>
            <person name="Shigenobu S."/>
        </authorList>
    </citation>
    <scope>NUCLEOTIDE SEQUENCE [LARGE SCALE GENOMIC DNA]</scope>
</reference>